<reference evidence="1 2" key="1">
    <citation type="submission" date="2023-12" db="EMBL/GenBank/DDBJ databases">
        <title>Streptomyces sp. V4-01.</title>
        <authorList>
            <person name="Somphong A."/>
            <person name="Phongsopitanun W."/>
        </authorList>
    </citation>
    <scope>NUCLEOTIDE SEQUENCE [LARGE SCALE GENOMIC DNA]</scope>
    <source>
        <strain evidence="1 2">V4-01</strain>
    </source>
</reference>
<evidence type="ECO:0000313" key="1">
    <source>
        <dbReference type="EMBL" id="MEE4543335.1"/>
    </source>
</evidence>
<keyword evidence="2" id="KW-1185">Reference proteome</keyword>
<accession>A0ABU7PBZ2</accession>
<dbReference type="Proteomes" id="UP001344658">
    <property type="component" value="Unassembled WGS sequence"/>
</dbReference>
<proteinExistence type="predicted"/>
<protein>
    <recommendedName>
        <fullName evidence="3">ABM domain-containing protein</fullName>
    </recommendedName>
</protein>
<dbReference type="RefSeq" id="WP_330795640.1">
    <property type="nucleotide sequence ID" value="NZ_JAZEWV010000010.1"/>
</dbReference>
<name>A0ABU7PBZ2_9ACTN</name>
<comment type="caution">
    <text evidence="1">The sequence shown here is derived from an EMBL/GenBank/DDBJ whole genome shotgun (WGS) entry which is preliminary data.</text>
</comment>
<dbReference type="EMBL" id="JAZEWV010000010">
    <property type="protein sequence ID" value="MEE4543335.1"/>
    <property type="molecule type" value="Genomic_DNA"/>
</dbReference>
<evidence type="ECO:0008006" key="3">
    <source>
        <dbReference type="Google" id="ProtNLM"/>
    </source>
</evidence>
<sequence>MSKAAVIRYETKPEAAEENQRLVEEVFAALDKARPEGLRYTTLRLEDGVTFVHVVLTEGDADPLPELPEFQAFAQGIGERIVSPPVRGGAQVIGSYRFLSE</sequence>
<organism evidence="1 2">
    <name type="scientific">Actinacidiphila polyblastidii</name>
    <dbReference type="NCBI Taxonomy" id="3110430"/>
    <lineage>
        <taxon>Bacteria</taxon>
        <taxon>Bacillati</taxon>
        <taxon>Actinomycetota</taxon>
        <taxon>Actinomycetes</taxon>
        <taxon>Kitasatosporales</taxon>
        <taxon>Streptomycetaceae</taxon>
        <taxon>Actinacidiphila</taxon>
    </lineage>
</organism>
<evidence type="ECO:0000313" key="2">
    <source>
        <dbReference type="Proteomes" id="UP001344658"/>
    </source>
</evidence>
<gene>
    <name evidence="1" type="ORF">V2S66_15320</name>
</gene>